<dbReference type="eggNOG" id="ENOG502QXSF">
    <property type="taxonomic scope" value="Eukaryota"/>
</dbReference>
<dbReference type="AlphaFoldDB" id="L1LDR3"/>
<dbReference type="KEGG" id="beq:BEWA_053330"/>
<dbReference type="EMBL" id="ACOU01000003">
    <property type="protein sequence ID" value="EKX73278.1"/>
    <property type="molecule type" value="Genomic_DNA"/>
</dbReference>
<dbReference type="OrthoDB" id="10672467at2759"/>
<accession>L1LDR3</accession>
<dbReference type="RefSeq" id="XP_004832730.1">
    <property type="nucleotide sequence ID" value="XM_004832673.1"/>
</dbReference>
<organism evidence="1 2">
    <name type="scientific">Theileria equi strain WA</name>
    <dbReference type="NCBI Taxonomy" id="1537102"/>
    <lineage>
        <taxon>Eukaryota</taxon>
        <taxon>Sar</taxon>
        <taxon>Alveolata</taxon>
        <taxon>Apicomplexa</taxon>
        <taxon>Aconoidasida</taxon>
        <taxon>Piroplasmida</taxon>
        <taxon>Theileriidae</taxon>
        <taxon>Theileria</taxon>
    </lineage>
</organism>
<dbReference type="Proteomes" id="UP000031512">
    <property type="component" value="Unassembled WGS sequence"/>
</dbReference>
<keyword evidence="2" id="KW-1185">Reference proteome</keyword>
<dbReference type="VEuPathDB" id="PiroplasmaDB:BEWA_053330"/>
<name>L1LDR3_THEEQ</name>
<proteinExistence type="predicted"/>
<reference evidence="1 2" key="1">
    <citation type="journal article" date="2012" name="BMC Genomics">
        <title>Comparative genomic analysis and phylogenetic position of Theileria equi.</title>
        <authorList>
            <person name="Kappmeyer L.S."/>
            <person name="Thiagarajan M."/>
            <person name="Herndon D.R."/>
            <person name="Ramsay J.D."/>
            <person name="Caler E."/>
            <person name="Djikeng A."/>
            <person name="Gillespie J.J."/>
            <person name="Lau A.O."/>
            <person name="Roalson E.H."/>
            <person name="Silva J.C."/>
            <person name="Silva M.G."/>
            <person name="Suarez C.E."/>
            <person name="Ueti M.W."/>
            <person name="Nene V.M."/>
            <person name="Mealey R.H."/>
            <person name="Knowles D.P."/>
            <person name="Brayton K.A."/>
        </authorList>
    </citation>
    <scope>NUCLEOTIDE SEQUENCE [LARGE SCALE GENOMIC DNA]</scope>
    <source>
        <strain evidence="1 2">WA</strain>
    </source>
</reference>
<evidence type="ECO:0000313" key="2">
    <source>
        <dbReference type="Proteomes" id="UP000031512"/>
    </source>
</evidence>
<protein>
    <submittedName>
        <fullName evidence="1">Uncharacterized protein</fullName>
    </submittedName>
</protein>
<evidence type="ECO:0000313" key="1">
    <source>
        <dbReference type="EMBL" id="EKX73278.1"/>
    </source>
</evidence>
<gene>
    <name evidence="1" type="ORF">BEWA_053330</name>
</gene>
<sequence>MKITNSRQAIDYLSKQAEASDGFSKHMEVFRVLINDLIHPNGSSNGDSDDPVEDKNRQINNSDLLFNMKIKNFENALRNMKPEDRTLPYEYIRDLVKLSELYPTITSRESISRVLYLLLENEKNTMSVLEHEYEVFESSSLISTQEDQSGVLSYFYSVKLPTSSFISVFNENFPIVSIHSGCLKTIQKIAGKGIFHASDFKCAEYTLPQIKVPFVSRLWLKYRKEFTTFVYASEVSIGYSFFRNVFSPGVPGAPKFLKIQKVI</sequence>
<comment type="caution">
    <text evidence="1">The sequence shown here is derived from an EMBL/GenBank/DDBJ whole genome shotgun (WGS) entry which is preliminary data.</text>
</comment>
<dbReference type="GeneID" id="15802885"/>